<dbReference type="RefSeq" id="WP_047879084.1">
    <property type="nucleotide sequence ID" value="NZ_LDOT01000014.1"/>
</dbReference>
<protein>
    <submittedName>
        <fullName evidence="1">SAM-dependent methyltransferase</fullName>
    </submittedName>
</protein>
<dbReference type="Proteomes" id="UP000036097">
    <property type="component" value="Unassembled WGS sequence"/>
</dbReference>
<accession>A0A0J1JT12</accession>
<name>A0A0J1JT12_9GAMM</name>
<dbReference type="GO" id="GO:0008168">
    <property type="term" value="F:methyltransferase activity"/>
    <property type="evidence" value="ECO:0007669"/>
    <property type="project" value="UniProtKB-KW"/>
</dbReference>
<gene>
    <name evidence="1" type="ORF">ABT56_11850</name>
</gene>
<sequence length="230" mass="26393">MKLSKRLKQIESMVTSDYSHIWDCCCDHGHLGTALLTRNAAQYIHFVDIVPELIETLENKLQHFHEDSETHWEALCQDVSTLPLSRYKGRQLIIIAGVGGDLMTKFIEDLHLHHPKVDVDFLLCPVHHQFTLRNKLNSLGFSCKQEALVEDNQRFYEVMLVSPPRTDRDIDKLSAVSLVGESFWLSAIPEEDTIAQKYLTKTLAHYQRIQQGKKVDVQHIIDAYNAVTIS</sequence>
<dbReference type="PATRIC" id="fig|1195763.3.peg.2500"/>
<dbReference type="InterPro" id="IPR016876">
    <property type="entry name" value="UCP028234"/>
</dbReference>
<dbReference type="Pfam" id="PF12847">
    <property type="entry name" value="Methyltransf_18"/>
    <property type="match status" value="1"/>
</dbReference>
<dbReference type="PANTHER" id="PTHR38451">
    <property type="entry name" value="TRNA (ADENINE(22)-N(1))-METHYLTRANSFERASE"/>
    <property type="match status" value="1"/>
</dbReference>
<keyword evidence="2" id="KW-1185">Reference proteome</keyword>
<dbReference type="PANTHER" id="PTHR38451:SF1">
    <property type="entry name" value="TRNA (ADENINE(22)-N(1))-METHYLTRANSFERASE"/>
    <property type="match status" value="1"/>
</dbReference>
<dbReference type="GO" id="GO:0032259">
    <property type="term" value="P:methylation"/>
    <property type="evidence" value="ECO:0007669"/>
    <property type="project" value="UniProtKB-KW"/>
</dbReference>
<comment type="caution">
    <text evidence="1">The sequence shown here is derived from an EMBL/GenBank/DDBJ whole genome shotgun (WGS) entry which is preliminary data.</text>
</comment>
<dbReference type="SUPFAM" id="SSF53335">
    <property type="entry name" value="S-adenosyl-L-methionine-dependent methyltransferases"/>
    <property type="match status" value="1"/>
</dbReference>
<dbReference type="AlphaFoldDB" id="A0A0J1JT12"/>
<evidence type="ECO:0000313" key="2">
    <source>
        <dbReference type="Proteomes" id="UP000036097"/>
    </source>
</evidence>
<reference evidence="1 2" key="1">
    <citation type="submission" date="2015-05" db="EMBL/GenBank/DDBJ databases">
        <title>Photobacterium galathea sp. nov.</title>
        <authorList>
            <person name="Machado H."/>
            <person name="Gram L."/>
        </authorList>
    </citation>
    <scope>NUCLEOTIDE SEQUENCE [LARGE SCALE GENOMIC DNA]</scope>
    <source>
        <strain evidence="1 2">CGMCC 1.12159</strain>
    </source>
</reference>
<dbReference type="CDD" id="cd02440">
    <property type="entry name" value="AdoMet_MTases"/>
    <property type="match status" value="1"/>
</dbReference>
<dbReference type="FunFam" id="3.40.50.150:FF:000442">
    <property type="entry name" value="tRNA (Adenine22-N1)-methyltransferase TrmK"/>
    <property type="match status" value="1"/>
</dbReference>
<dbReference type="EMBL" id="LDOT01000014">
    <property type="protein sequence ID" value="KLV05402.1"/>
    <property type="molecule type" value="Genomic_DNA"/>
</dbReference>
<proteinExistence type="predicted"/>
<dbReference type="STRING" id="1195763.ABT56_11850"/>
<dbReference type="OrthoDB" id="6862131at2"/>
<organism evidence="1 2">
    <name type="scientific">Photobacterium aquae</name>
    <dbReference type="NCBI Taxonomy" id="1195763"/>
    <lineage>
        <taxon>Bacteria</taxon>
        <taxon>Pseudomonadati</taxon>
        <taxon>Pseudomonadota</taxon>
        <taxon>Gammaproteobacteria</taxon>
        <taxon>Vibrionales</taxon>
        <taxon>Vibrionaceae</taxon>
        <taxon>Photobacterium</taxon>
    </lineage>
</organism>
<dbReference type="PIRSF" id="PIRSF028234">
    <property type="entry name" value="UCP028234"/>
    <property type="match status" value="1"/>
</dbReference>
<keyword evidence="1" id="KW-0489">Methyltransferase</keyword>
<dbReference type="Gene3D" id="3.40.50.150">
    <property type="entry name" value="Vaccinia Virus protein VP39"/>
    <property type="match status" value="1"/>
</dbReference>
<keyword evidence="1" id="KW-0808">Transferase</keyword>
<dbReference type="InterPro" id="IPR029063">
    <property type="entry name" value="SAM-dependent_MTases_sf"/>
</dbReference>
<evidence type="ECO:0000313" key="1">
    <source>
        <dbReference type="EMBL" id="KLV05402.1"/>
    </source>
</evidence>